<organism evidence="1 2">
    <name type="scientific">Flavobacterium artemisiae</name>
    <dbReference type="NCBI Taxonomy" id="2126556"/>
    <lineage>
        <taxon>Bacteria</taxon>
        <taxon>Pseudomonadati</taxon>
        <taxon>Bacteroidota</taxon>
        <taxon>Flavobacteriia</taxon>
        <taxon>Flavobacteriales</taxon>
        <taxon>Flavobacteriaceae</taxon>
        <taxon>Flavobacterium</taxon>
    </lineage>
</organism>
<comment type="caution">
    <text evidence="1">The sequence shown here is derived from an EMBL/GenBank/DDBJ whole genome shotgun (WGS) entry which is preliminary data.</text>
</comment>
<evidence type="ECO:0000313" key="1">
    <source>
        <dbReference type="EMBL" id="MFD1604654.1"/>
    </source>
</evidence>
<dbReference type="Proteomes" id="UP001597138">
    <property type="component" value="Unassembled WGS sequence"/>
</dbReference>
<dbReference type="RefSeq" id="WP_379815740.1">
    <property type="nucleotide sequence ID" value="NZ_JBHUHW010000003.1"/>
</dbReference>
<keyword evidence="2" id="KW-1185">Reference proteome</keyword>
<sequence>MKNSKEMVIKKEQVLVRDNKGIFLKMFKRRFKDQFDFSENPLFSKFKYETTKFDRYIYVLHDKFELLEFLKIEQNKANVLVCLFDKQLYSSLLSFEEIKNLILVDSSKTRTEIIKDLKTYFKRKSDDSSQLIRRTISDSALLQSKFQDNYKAMFFLM</sequence>
<reference evidence="2" key="1">
    <citation type="journal article" date="2019" name="Int. J. Syst. Evol. Microbiol.">
        <title>The Global Catalogue of Microorganisms (GCM) 10K type strain sequencing project: providing services to taxonomists for standard genome sequencing and annotation.</title>
        <authorList>
            <consortium name="The Broad Institute Genomics Platform"/>
            <consortium name="The Broad Institute Genome Sequencing Center for Infectious Disease"/>
            <person name="Wu L."/>
            <person name="Ma J."/>
        </authorList>
    </citation>
    <scope>NUCLEOTIDE SEQUENCE [LARGE SCALE GENOMIC DNA]</scope>
    <source>
        <strain evidence="2">CCUG 70865</strain>
    </source>
</reference>
<gene>
    <name evidence="1" type="ORF">ACFSC2_18090</name>
</gene>
<accession>A0ABW4HIB8</accession>
<dbReference type="EMBL" id="JBHUDZ010000016">
    <property type="protein sequence ID" value="MFD1604654.1"/>
    <property type="molecule type" value="Genomic_DNA"/>
</dbReference>
<evidence type="ECO:0000313" key="2">
    <source>
        <dbReference type="Proteomes" id="UP001597138"/>
    </source>
</evidence>
<name>A0ABW4HIB8_9FLAO</name>
<protein>
    <submittedName>
        <fullName evidence="1">Uncharacterized protein</fullName>
    </submittedName>
</protein>
<proteinExistence type="predicted"/>